<keyword evidence="3" id="KW-1185">Reference proteome</keyword>
<feature type="compositionally biased region" description="Basic residues" evidence="1">
    <location>
        <begin position="165"/>
        <end position="174"/>
    </location>
</feature>
<dbReference type="SUPFAM" id="SSF53067">
    <property type="entry name" value="Actin-like ATPase domain"/>
    <property type="match status" value="1"/>
</dbReference>
<dbReference type="AlphaFoldDB" id="A0A1E3K6M7"/>
<feature type="compositionally biased region" description="Basic residues" evidence="1">
    <location>
        <begin position="140"/>
        <end position="150"/>
    </location>
</feature>
<gene>
    <name evidence="2" type="ORF">L198_00454</name>
</gene>
<dbReference type="OrthoDB" id="6220758at2759"/>
<dbReference type="InterPro" id="IPR004000">
    <property type="entry name" value="Actin"/>
</dbReference>
<dbReference type="EMBL" id="AWGH01000001">
    <property type="protein sequence ID" value="ODO08721.1"/>
    <property type="molecule type" value="Genomic_DNA"/>
</dbReference>
<organism evidence="2 3">
    <name type="scientific">Cryptococcus wingfieldii CBS 7118</name>
    <dbReference type="NCBI Taxonomy" id="1295528"/>
    <lineage>
        <taxon>Eukaryota</taxon>
        <taxon>Fungi</taxon>
        <taxon>Dikarya</taxon>
        <taxon>Basidiomycota</taxon>
        <taxon>Agaricomycotina</taxon>
        <taxon>Tremellomycetes</taxon>
        <taxon>Tremellales</taxon>
        <taxon>Cryptococcaceae</taxon>
        <taxon>Cryptococcus</taxon>
    </lineage>
</organism>
<proteinExistence type="predicted"/>
<dbReference type="RefSeq" id="XP_019035576.1">
    <property type="nucleotide sequence ID" value="XM_019172634.1"/>
</dbReference>
<name>A0A1E3K6M7_9TREE</name>
<evidence type="ECO:0000313" key="3">
    <source>
        <dbReference type="Proteomes" id="UP000094819"/>
    </source>
</evidence>
<sequence length="174" mass="18890">MPEELRGMFWAHIGIFGGLGNIEALGERLERDLQSLCPVGYEIGIFEAFDPATPPYTSAAALTSSNIYLSTYPVTREEYLEHGSSICRRRFGGPAYNVHPPSSVLTGGAGVGDEGVEGAALDEDEQEMRYIMGLESIKGRKTKGKKGKTGKGKEDEEVISGNWGGRRRRTMGGM</sequence>
<accession>A0A1E3K6M7</accession>
<feature type="region of interest" description="Disordered" evidence="1">
    <location>
        <begin position="140"/>
        <end position="174"/>
    </location>
</feature>
<reference evidence="2 3" key="1">
    <citation type="submission" date="2016-06" db="EMBL/GenBank/DDBJ databases">
        <title>Evolution of pathogenesis and genome organization in the Tremellales.</title>
        <authorList>
            <person name="Cuomo C."/>
            <person name="Litvintseva A."/>
            <person name="Heitman J."/>
            <person name="Chen Y."/>
            <person name="Sun S."/>
            <person name="Springer D."/>
            <person name="Dromer F."/>
            <person name="Young S."/>
            <person name="Zeng Q."/>
            <person name="Chapman S."/>
            <person name="Gujja S."/>
            <person name="Saif S."/>
            <person name="Birren B."/>
        </authorList>
    </citation>
    <scope>NUCLEOTIDE SEQUENCE [LARGE SCALE GENOMIC DNA]</scope>
    <source>
        <strain evidence="2 3">CBS 7118</strain>
    </source>
</reference>
<dbReference type="GeneID" id="30189667"/>
<dbReference type="Gene3D" id="3.30.420.40">
    <property type="match status" value="2"/>
</dbReference>
<protein>
    <submittedName>
        <fullName evidence="2">Uncharacterized protein</fullName>
    </submittedName>
</protein>
<dbReference type="InterPro" id="IPR043129">
    <property type="entry name" value="ATPase_NBD"/>
</dbReference>
<dbReference type="Proteomes" id="UP000094819">
    <property type="component" value="Unassembled WGS sequence"/>
</dbReference>
<dbReference type="Pfam" id="PF00022">
    <property type="entry name" value="Actin"/>
    <property type="match status" value="1"/>
</dbReference>
<evidence type="ECO:0000313" key="2">
    <source>
        <dbReference type="EMBL" id="ODO08721.1"/>
    </source>
</evidence>
<evidence type="ECO:0000256" key="1">
    <source>
        <dbReference type="SAM" id="MobiDB-lite"/>
    </source>
</evidence>
<comment type="caution">
    <text evidence="2">The sequence shown here is derived from an EMBL/GenBank/DDBJ whole genome shotgun (WGS) entry which is preliminary data.</text>
</comment>